<sequence length="306" mass="35603">MKHLKLFVVALLLISVFINARLLIKVSDLENRLDSISYQQMDITRSVDSQTAHMYNLLDEFVREQSWISSIGMEIETKSINDNIATLSFNWQLKELIDDAEIVFHYKYGDEQDYHSIPVEEIGLGLFEASIPVEHQLEPEWYTRLTMGNGSSAVEEVVVEAIDEYGMRKNNPNKLLYYVTVSYDDVVKSGEIHTSDLGYLGSQYYGTIETFVDIHQDGYHISVSAPPLYINRTNNLQEAYIQKFKDGIFIREERLTPTELMDEDNRQEHGIHMYQNFTDEKFDYTSLRFIVVYSGGKTFEKEVYFQ</sequence>
<reference evidence="1 2" key="1">
    <citation type="submission" date="2016-10" db="EMBL/GenBank/DDBJ databases">
        <title>Draft genome sequences of four alkaliphilic bacteria belonging to the Anaerobacillus genus.</title>
        <authorList>
            <person name="Bassil N.M."/>
            <person name="Lloyd J.R."/>
        </authorList>
    </citation>
    <scope>NUCLEOTIDE SEQUENCE [LARGE SCALE GENOMIC DNA]</scope>
    <source>
        <strain evidence="1 2">DSM 18345</strain>
    </source>
</reference>
<protein>
    <submittedName>
        <fullName evidence="1">Uncharacterized protein</fullName>
    </submittedName>
</protein>
<dbReference type="EMBL" id="MLQR01000001">
    <property type="protein sequence ID" value="OIJ17195.1"/>
    <property type="molecule type" value="Genomic_DNA"/>
</dbReference>
<dbReference type="Proteomes" id="UP000179524">
    <property type="component" value="Unassembled WGS sequence"/>
</dbReference>
<dbReference type="AlphaFoldDB" id="A0A1S2M0E7"/>
<name>A0A1S2M0E7_9BACI</name>
<gene>
    <name evidence="1" type="ORF">BKP37_01285</name>
</gene>
<dbReference type="OrthoDB" id="2800840at2"/>
<proteinExistence type="predicted"/>
<dbReference type="RefSeq" id="WP_071307921.1">
    <property type="nucleotide sequence ID" value="NZ_MLQR01000001.1"/>
</dbReference>
<comment type="caution">
    <text evidence="1">The sequence shown here is derived from an EMBL/GenBank/DDBJ whole genome shotgun (WGS) entry which is preliminary data.</text>
</comment>
<keyword evidence="2" id="KW-1185">Reference proteome</keyword>
<evidence type="ECO:0000313" key="1">
    <source>
        <dbReference type="EMBL" id="OIJ17195.1"/>
    </source>
</evidence>
<accession>A0A1S2M0E7</accession>
<organism evidence="1 2">
    <name type="scientific">Anaerobacillus alkalilacustris</name>
    <dbReference type="NCBI Taxonomy" id="393763"/>
    <lineage>
        <taxon>Bacteria</taxon>
        <taxon>Bacillati</taxon>
        <taxon>Bacillota</taxon>
        <taxon>Bacilli</taxon>
        <taxon>Bacillales</taxon>
        <taxon>Bacillaceae</taxon>
        <taxon>Anaerobacillus</taxon>
    </lineage>
</organism>
<evidence type="ECO:0000313" key="2">
    <source>
        <dbReference type="Proteomes" id="UP000179524"/>
    </source>
</evidence>